<proteinExistence type="predicted"/>
<feature type="compositionally biased region" description="Polar residues" evidence="1">
    <location>
        <begin position="1"/>
        <end position="15"/>
    </location>
</feature>
<dbReference type="AlphaFoldDB" id="A0A915MNE8"/>
<evidence type="ECO:0000256" key="1">
    <source>
        <dbReference type="SAM" id="MobiDB-lite"/>
    </source>
</evidence>
<keyword evidence="2" id="KW-1185">Reference proteome</keyword>
<dbReference type="WBParaSite" id="scaffold43143_cov305.g24097">
    <property type="protein sequence ID" value="scaffold43143_cov305.g24097"/>
    <property type="gene ID" value="scaffold43143_cov305.g24097"/>
</dbReference>
<reference evidence="3" key="1">
    <citation type="submission" date="2022-11" db="UniProtKB">
        <authorList>
            <consortium name="WormBaseParasite"/>
        </authorList>
    </citation>
    <scope>IDENTIFICATION</scope>
</reference>
<accession>A0A915MNE8</accession>
<name>A0A915MNE8_MELJA</name>
<sequence>MNENNNSDSVGTSEPSDIKSGQLGFVGKEFIPTGSLPAAMHKRVSWLSMKSLQDCAVAAAAHFSGGSSIATDSQHGGVPRFPKKRDSSGILVDNCSGKD</sequence>
<feature type="region of interest" description="Disordered" evidence="1">
    <location>
        <begin position="66"/>
        <end position="99"/>
    </location>
</feature>
<organism evidence="2 3">
    <name type="scientific">Meloidogyne javanica</name>
    <name type="common">Root-knot nematode worm</name>
    <dbReference type="NCBI Taxonomy" id="6303"/>
    <lineage>
        <taxon>Eukaryota</taxon>
        <taxon>Metazoa</taxon>
        <taxon>Ecdysozoa</taxon>
        <taxon>Nematoda</taxon>
        <taxon>Chromadorea</taxon>
        <taxon>Rhabditida</taxon>
        <taxon>Tylenchina</taxon>
        <taxon>Tylenchomorpha</taxon>
        <taxon>Tylenchoidea</taxon>
        <taxon>Meloidogynidae</taxon>
        <taxon>Meloidogyninae</taxon>
        <taxon>Meloidogyne</taxon>
        <taxon>Meloidogyne incognita group</taxon>
    </lineage>
</organism>
<evidence type="ECO:0000313" key="2">
    <source>
        <dbReference type="Proteomes" id="UP000887561"/>
    </source>
</evidence>
<dbReference type="Proteomes" id="UP000887561">
    <property type="component" value="Unplaced"/>
</dbReference>
<feature type="region of interest" description="Disordered" evidence="1">
    <location>
        <begin position="1"/>
        <end position="21"/>
    </location>
</feature>
<protein>
    <submittedName>
        <fullName evidence="3">Uncharacterized protein</fullName>
    </submittedName>
</protein>
<evidence type="ECO:0000313" key="3">
    <source>
        <dbReference type="WBParaSite" id="scaffold43143_cov305.g24097"/>
    </source>
</evidence>